<dbReference type="CDD" id="cd07522">
    <property type="entry name" value="HAD_cN-II"/>
    <property type="match status" value="1"/>
</dbReference>
<evidence type="ECO:0000256" key="6">
    <source>
        <dbReference type="PIRSR" id="PIRSR017434-2"/>
    </source>
</evidence>
<sequence>MINRLCFNIIGRNNRHFINPTPFNYIQRGKCNFTTSTNNSNGTSLKGCETSLLQTHHSVLNLSLDQLIDMHKNKQLADLSHVPTLDPQDVFINSELRLGEIEVYGFDYDYTLANYSDQVQHVIYELAVAYLVDELKYPAQVKEMKFDPNFAIRGLHYDINNGFLMKLDYLNNIQAGSIYHGRNQLTKEQVTQVYGSMQLKKNYCDQYLKAMCDIFCLPEACLVSDVIEFFTKANYAFEPRIIYEDINKAVSKVHLSGSLHNTIIEDFPLYLKKHPLLGEFLLKLKAHGKKLFLLTNNSFYYANHGMKYLLNDQISKGYGDWTELFDVIITQCEKPNFFAKGRPFRCFDPINNRFDWNEVTDFVKGKVYVGGSLQQFTKVSKWRGRNVMYFGDHLYADLVEPSQREGWRVGVIIKELETEVEIQNSPKYRENLSSLLEIEDIIKRCQFFDGDKKTQFLEELKTERYAKRLALKEPFNQNFGSLFRTHSTGTMFAYSLQRHTDIYTSKIENLITYPLNYSFYPSRSYLPHEFKLN</sequence>
<evidence type="ECO:0000256" key="1">
    <source>
        <dbReference type="ARBA" id="ARBA00009589"/>
    </source>
</evidence>
<evidence type="ECO:0000313" key="8">
    <source>
        <dbReference type="Proteomes" id="UP000076078"/>
    </source>
</evidence>
<dbReference type="OrthoDB" id="8062037at2759"/>
<feature type="binding site" evidence="6">
    <location>
        <position position="392"/>
    </location>
    <ligand>
        <name>Mg(2+)</name>
        <dbReference type="ChEBI" id="CHEBI:18420"/>
    </ligand>
</feature>
<dbReference type="Proteomes" id="UP000076078">
    <property type="component" value="Unassembled WGS sequence"/>
</dbReference>
<reference evidence="7 8" key="1">
    <citation type="submission" date="2015-12" db="EMBL/GenBank/DDBJ databases">
        <title>Dictyostelia acquired genes for synthesis and detection of signals that induce cell-type specialization by lateral gene transfer from prokaryotes.</title>
        <authorList>
            <person name="Gloeckner G."/>
            <person name="Schaap P."/>
        </authorList>
    </citation>
    <scope>NUCLEOTIDE SEQUENCE [LARGE SCALE GENOMIC DNA]</scope>
    <source>
        <strain evidence="7 8">TK</strain>
    </source>
</reference>
<proteinExistence type="inferred from homology"/>
<dbReference type="InterPro" id="IPR008380">
    <property type="entry name" value="HAD-SF_hydro_IG_5-nucl"/>
</dbReference>
<organism evidence="7 8">
    <name type="scientific">Tieghemostelium lacteum</name>
    <name type="common">Slime mold</name>
    <name type="synonym">Dictyostelium lacteum</name>
    <dbReference type="NCBI Taxonomy" id="361077"/>
    <lineage>
        <taxon>Eukaryota</taxon>
        <taxon>Amoebozoa</taxon>
        <taxon>Evosea</taxon>
        <taxon>Eumycetozoa</taxon>
        <taxon>Dictyostelia</taxon>
        <taxon>Dictyosteliales</taxon>
        <taxon>Raperosteliaceae</taxon>
        <taxon>Tieghemostelium</taxon>
    </lineage>
</organism>
<keyword evidence="2 6" id="KW-0479">Metal-binding</keyword>
<evidence type="ECO:0000256" key="4">
    <source>
        <dbReference type="ARBA" id="ARBA00022842"/>
    </source>
</evidence>
<accession>A0A151ZB91</accession>
<dbReference type="AlphaFoldDB" id="A0A151ZB91"/>
<dbReference type="GO" id="GO:0046872">
    <property type="term" value="F:metal ion binding"/>
    <property type="evidence" value="ECO:0007669"/>
    <property type="project" value="UniProtKB-KW"/>
</dbReference>
<evidence type="ECO:0000313" key="7">
    <source>
        <dbReference type="EMBL" id="KYQ91223.1"/>
    </source>
</evidence>
<dbReference type="PIRSF" id="PIRSF017434">
    <property type="entry name" value="Purine_5'-nucleotidase"/>
    <property type="match status" value="1"/>
</dbReference>
<dbReference type="NCBIfam" id="TIGR02244">
    <property type="entry name" value="HAD-IG-Ncltidse"/>
    <property type="match status" value="1"/>
</dbReference>
<dbReference type="Pfam" id="PF05761">
    <property type="entry name" value="5_nucleotid"/>
    <property type="match status" value="1"/>
</dbReference>
<dbReference type="EMBL" id="LODT01000035">
    <property type="protein sequence ID" value="KYQ91223.1"/>
    <property type="molecule type" value="Genomic_DNA"/>
</dbReference>
<dbReference type="InParanoid" id="A0A151ZB91"/>
<dbReference type="SUPFAM" id="SSF56784">
    <property type="entry name" value="HAD-like"/>
    <property type="match status" value="1"/>
</dbReference>
<comment type="similarity">
    <text evidence="1">Belongs to the 5'(3')-deoxyribonucleotidase family.</text>
</comment>
<dbReference type="PANTHER" id="PTHR12103">
    <property type="entry name" value="5'-NUCLEOTIDASE DOMAIN-CONTAINING"/>
    <property type="match status" value="1"/>
</dbReference>
<dbReference type="FunCoup" id="A0A151ZB91">
    <property type="interactions" value="7"/>
</dbReference>
<feature type="binding site" evidence="6">
    <location>
        <position position="107"/>
    </location>
    <ligand>
        <name>Mg(2+)</name>
        <dbReference type="ChEBI" id="CHEBI:18420"/>
    </ligand>
</feature>
<dbReference type="InterPro" id="IPR023214">
    <property type="entry name" value="HAD_sf"/>
</dbReference>
<dbReference type="InterPro" id="IPR016695">
    <property type="entry name" value="Pur_nucleotidase"/>
</dbReference>
<name>A0A151ZB91_TIELA</name>
<comment type="caution">
    <text evidence="7">The sequence shown here is derived from an EMBL/GenBank/DDBJ whole genome shotgun (WGS) entry which is preliminary data.</text>
</comment>
<feature type="active site" description="Nucleophile" evidence="5">
    <location>
        <position position="107"/>
    </location>
</feature>
<dbReference type="Gene3D" id="3.40.50.1000">
    <property type="entry name" value="HAD superfamily/HAD-like"/>
    <property type="match status" value="1"/>
</dbReference>
<evidence type="ECO:0000256" key="5">
    <source>
        <dbReference type="PIRSR" id="PIRSR017434-1"/>
    </source>
</evidence>
<feature type="active site" description="Proton donor" evidence="5">
    <location>
        <position position="109"/>
    </location>
</feature>
<dbReference type="PANTHER" id="PTHR12103:SF12">
    <property type="entry name" value="FI20020P1"/>
    <property type="match status" value="1"/>
</dbReference>
<dbReference type="GO" id="GO:0008253">
    <property type="term" value="F:5'-nucleotidase activity"/>
    <property type="evidence" value="ECO:0007669"/>
    <property type="project" value="TreeGrafter"/>
</dbReference>
<dbReference type="OMA" id="YLWSRYK"/>
<comment type="cofactor">
    <cofactor evidence="6">
        <name>Mg(2+)</name>
        <dbReference type="ChEBI" id="CHEBI:18420"/>
    </cofactor>
    <text evidence="6">Binds 1 Mg(2+) ion per subunit.</text>
</comment>
<keyword evidence="4 6" id="KW-0460">Magnesium</keyword>
<evidence type="ECO:0000256" key="2">
    <source>
        <dbReference type="ARBA" id="ARBA00022723"/>
    </source>
</evidence>
<evidence type="ECO:0000256" key="3">
    <source>
        <dbReference type="ARBA" id="ARBA00022801"/>
    </source>
</evidence>
<feature type="binding site" evidence="6">
    <location>
        <position position="109"/>
    </location>
    <ligand>
        <name>GMP</name>
        <dbReference type="ChEBI" id="CHEBI:58115"/>
    </ligand>
</feature>
<dbReference type="InterPro" id="IPR036412">
    <property type="entry name" value="HAD-like_sf"/>
</dbReference>
<keyword evidence="3" id="KW-0378">Hydrolase</keyword>
<gene>
    <name evidence="7" type="ORF">DLAC_08150</name>
</gene>
<keyword evidence="8" id="KW-1185">Reference proteome</keyword>
<protein>
    <submittedName>
        <fullName evidence="7">5'-nucleotidase</fullName>
    </submittedName>
</protein>